<evidence type="ECO:0000313" key="2">
    <source>
        <dbReference type="EMBL" id="MDV7133786.1"/>
    </source>
</evidence>
<comment type="caution">
    <text evidence="2">The sequence shown here is derived from an EMBL/GenBank/DDBJ whole genome shotgun (WGS) entry which is preliminary data.</text>
</comment>
<keyword evidence="1" id="KW-1133">Transmembrane helix</keyword>
<accession>A0ABU4ERB8</accession>
<gene>
    <name evidence="2" type="ORF">R4198_08755</name>
</gene>
<feature type="transmembrane region" description="Helical" evidence="1">
    <location>
        <begin position="279"/>
        <end position="295"/>
    </location>
</feature>
<dbReference type="Proteomes" id="UP001185792">
    <property type="component" value="Unassembled WGS sequence"/>
</dbReference>
<evidence type="ECO:0000313" key="3">
    <source>
        <dbReference type="Proteomes" id="UP001185792"/>
    </source>
</evidence>
<name>A0ABU4ERB8_WILMA</name>
<feature type="transmembrane region" description="Helical" evidence="1">
    <location>
        <begin position="89"/>
        <end position="115"/>
    </location>
</feature>
<feature type="transmembrane region" description="Helical" evidence="1">
    <location>
        <begin position="257"/>
        <end position="273"/>
    </location>
</feature>
<sequence length="546" mass="57784">MVAQPSGPQAGERRGVDRMSFPVALPALGRRPLLPLLVALIAIVGLWVAHPTVGDLQAAIAREEAARSGVGLGYWFGWYGGVSPGSYSLIVPALSTLTGSLLLLCLATAAIALLAVPLAKGATHQTVLVWAITIAAVLNMLSGRVAFAVGAAIALGAIVVVRRGYLALGVIGLLVAGLASPLAPAFVGLAAVPFAFGRDEQARTTWWVLGGSALGVGVPFLMFGSPGAQGFPATTLFWVALIAAGGAAALTIPPARWIVPLASAAAIVMFLVPTGVGSNLSRFFCLVLPCLCLFYSKRSLKFLAIALAPALIYATFVATADQVVGADSGDSNRDYIPLRSQLVDRPEINNHRVELVDAQTHAGAHKLGMTIKLARGWENQSDSRFNPIFYEENALTPQSYRQWLSENAVAFVAVSADPLRQMKNEAALVQSGLPYLERVWGNDKWDLYKVDDPAPIVPAPLTVVESSPAKLVLDVPDTQAHAIQVRYNKYLVARSSVDENLYACITETPDSWVTLQATLPGQYILEGLLSVRGVVGAQPLDCGPDR</sequence>
<evidence type="ECO:0008006" key="4">
    <source>
        <dbReference type="Google" id="ProtNLM"/>
    </source>
</evidence>
<dbReference type="RefSeq" id="WP_317712770.1">
    <property type="nucleotide sequence ID" value="NZ_JAWLUM010000001.1"/>
</dbReference>
<reference evidence="2 3" key="1">
    <citation type="submission" date="2023-10" db="EMBL/GenBank/DDBJ databases">
        <title>Development of a sustainable strategy for remediation of hydrocarbon-contaminated territories based on the waste exchange concept.</title>
        <authorList>
            <person name="Krivoruchko A."/>
        </authorList>
    </citation>
    <scope>NUCLEOTIDE SEQUENCE [LARGE SCALE GENOMIC DNA]</scope>
    <source>
        <strain evidence="2 3">IEGM 1236</strain>
    </source>
</reference>
<feature type="transmembrane region" description="Helical" evidence="1">
    <location>
        <begin position="204"/>
        <end position="224"/>
    </location>
</feature>
<feature type="transmembrane region" description="Helical" evidence="1">
    <location>
        <begin position="127"/>
        <end position="160"/>
    </location>
</feature>
<keyword evidence="1" id="KW-0472">Membrane</keyword>
<proteinExistence type="predicted"/>
<keyword evidence="1" id="KW-0812">Transmembrane</keyword>
<organism evidence="2 3">
    <name type="scientific">Williamsia marianensis</name>
    <dbReference type="NCBI Taxonomy" id="85044"/>
    <lineage>
        <taxon>Bacteria</taxon>
        <taxon>Bacillati</taxon>
        <taxon>Actinomycetota</taxon>
        <taxon>Actinomycetes</taxon>
        <taxon>Mycobacteriales</taxon>
        <taxon>Nocardiaceae</taxon>
        <taxon>Williamsia</taxon>
    </lineage>
</organism>
<feature type="transmembrane region" description="Helical" evidence="1">
    <location>
        <begin position="230"/>
        <end position="250"/>
    </location>
</feature>
<feature type="transmembrane region" description="Helical" evidence="1">
    <location>
        <begin position="302"/>
        <end position="320"/>
    </location>
</feature>
<feature type="transmembrane region" description="Helical" evidence="1">
    <location>
        <begin position="33"/>
        <end position="50"/>
    </location>
</feature>
<evidence type="ECO:0000256" key="1">
    <source>
        <dbReference type="SAM" id="Phobius"/>
    </source>
</evidence>
<protein>
    <recommendedName>
        <fullName evidence="4">MFS transporter</fullName>
    </recommendedName>
</protein>
<dbReference type="EMBL" id="JAWLUM010000001">
    <property type="protein sequence ID" value="MDV7133786.1"/>
    <property type="molecule type" value="Genomic_DNA"/>
</dbReference>
<keyword evidence="3" id="KW-1185">Reference proteome</keyword>
<feature type="transmembrane region" description="Helical" evidence="1">
    <location>
        <begin position="166"/>
        <end position="192"/>
    </location>
</feature>